<evidence type="ECO:0000259" key="8">
    <source>
        <dbReference type="Pfam" id="PF02771"/>
    </source>
</evidence>
<dbReference type="InterPro" id="IPR046373">
    <property type="entry name" value="Acyl-CoA_Oxase/DH_mid-dom_sf"/>
</dbReference>
<dbReference type="CDD" id="cd00567">
    <property type="entry name" value="ACAD"/>
    <property type="match status" value="1"/>
</dbReference>
<dbReference type="InterPro" id="IPR037069">
    <property type="entry name" value="AcylCoA_DH/ox_N_sf"/>
</dbReference>
<organism evidence="9 10">
    <name type="scientific">Nocardia africana</name>
    <dbReference type="NCBI Taxonomy" id="134964"/>
    <lineage>
        <taxon>Bacteria</taxon>
        <taxon>Bacillati</taxon>
        <taxon>Actinomycetota</taxon>
        <taxon>Actinomycetes</taxon>
        <taxon>Mycobacteriales</taxon>
        <taxon>Nocardiaceae</taxon>
        <taxon>Nocardia</taxon>
    </lineage>
</organism>
<dbReference type="GO" id="GO:0016491">
    <property type="term" value="F:oxidoreductase activity"/>
    <property type="evidence" value="ECO:0007669"/>
    <property type="project" value="UniProtKB-KW"/>
</dbReference>
<comment type="caution">
    <text evidence="9">The sequence shown here is derived from an EMBL/GenBank/DDBJ whole genome shotgun (WGS) entry which is preliminary data.</text>
</comment>
<evidence type="ECO:0000259" key="6">
    <source>
        <dbReference type="Pfam" id="PF00441"/>
    </source>
</evidence>
<dbReference type="InterPro" id="IPR009075">
    <property type="entry name" value="AcylCo_DH/oxidase_C"/>
</dbReference>
<dbReference type="PIRSF" id="PIRSF016578">
    <property type="entry name" value="HsaA"/>
    <property type="match status" value="1"/>
</dbReference>
<comment type="cofactor">
    <cofactor evidence="1 5">
        <name>FAD</name>
        <dbReference type="ChEBI" id="CHEBI:57692"/>
    </cofactor>
</comment>
<evidence type="ECO:0000313" key="9">
    <source>
        <dbReference type="EMBL" id="MFF0454750.1"/>
    </source>
</evidence>
<dbReference type="PANTHER" id="PTHR43884:SF12">
    <property type="entry name" value="ISOVALERYL-COA DEHYDROGENASE, MITOCHONDRIAL-RELATED"/>
    <property type="match status" value="1"/>
</dbReference>
<name>A0ABW6NHW2_9NOCA</name>
<dbReference type="Gene3D" id="1.20.140.10">
    <property type="entry name" value="Butyryl-CoA Dehydrogenase, subunit A, domain 3"/>
    <property type="match status" value="1"/>
</dbReference>
<feature type="domain" description="Acyl-CoA dehydrogenase/oxidase N-terminal" evidence="8">
    <location>
        <begin position="9"/>
        <end position="119"/>
    </location>
</feature>
<accession>A0ABW6NHW2</accession>
<evidence type="ECO:0000256" key="5">
    <source>
        <dbReference type="RuleBase" id="RU362125"/>
    </source>
</evidence>
<evidence type="ECO:0000256" key="1">
    <source>
        <dbReference type="ARBA" id="ARBA00001974"/>
    </source>
</evidence>
<comment type="similarity">
    <text evidence="2 5">Belongs to the acyl-CoA dehydrogenase family.</text>
</comment>
<keyword evidence="4 5" id="KW-0274">FAD</keyword>
<dbReference type="Gene3D" id="1.10.540.10">
    <property type="entry name" value="Acyl-CoA dehydrogenase/oxidase, N-terminal domain"/>
    <property type="match status" value="1"/>
</dbReference>
<evidence type="ECO:0000259" key="7">
    <source>
        <dbReference type="Pfam" id="PF02770"/>
    </source>
</evidence>
<feature type="domain" description="Acyl-CoA oxidase/dehydrogenase middle" evidence="7">
    <location>
        <begin position="123"/>
        <end position="219"/>
    </location>
</feature>
<evidence type="ECO:0000256" key="3">
    <source>
        <dbReference type="ARBA" id="ARBA00022630"/>
    </source>
</evidence>
<dbReference type="Proteomes" id="UP001601521">
    <property type="component" value="Unassembled WGS sequence"/>
</dbReference>
<dbReference type="RefSeq" id="WP_063063414.1">
    <property type="nucleotide sequence ID" value="NZ_JBIALX010000005.1"/>
</dbReference>
<sequence length="387" mass="43016">MTLTDEGDLELVRQNTRELARKFGYDYWREKDKKGEYPWEFVKAFAAAGWLGVMIPEEYGGLGLGLTEAGIMLQEVAASGAGMSGGSAIHFYVFPPAPILRYGSEEMKREWLPKLASGEILMAFAVTEPTAGVDTSRIRTKATKTEGGWVINGQKVFITNAQNAHKILIVARTSPRDENKPLDGITLFFTDLDRSKITVREIEKLGRSAIDSNELFIDNLEVRDDEVIGEVGQGFKYLIDGLNPERIVVGLEGVGLGRAGLELATQYAKDRVVFDRPIGKNQAVAHPLADSWIRLEAAERVCMHAAELFEAHKPCGKEAAAAKYLGAEAGFEACDRALSTFGGYAYSKEYHVERLWREVRLLRNAPFSQEMVRNYISQQVLGLPRSY</sequence>
<keyword evidence="3 5" id="KW-0285">Flavoprotein</keyword>
<dbReference type="InterPro" id="IPR006091">
    <property type="entry name" value="Acyl-CoA_Oxase/DH_mid-dom"/>
</dbReference>
<dbReference type="InterPro" id="IPR009100">
    <property type="entry name" value="AcylCoA_DH/oxidase_NM_dom_sf"/>
</dbReference>
<dbReference type="SUPFAM" id="SSF56645">
    <property type="entry name" value="Acyl-CoA dehydrogenase NM domain-like"/>
    <property type="match status" value="1"/>
</dbReference>
<evidence type="ECO:0000256" key="2">
    <source>
        <dbReference type="ARBA" id="ARBA00009347"/>
    </source>
</evidence>
<feature type="domain" description="Acyl-CoA dehydrogenase/oxidase C-terminal" evidence="6">
    <location>
        <begin position="232"/>
        <end position="380"/>
    </location>
</feature>
<evidence type="ECO:0000313" key="10">
    <source>
        <dbReference type="Proteomes" id="UP001601521"/>
    </source>
</evidence>
<dbReference type="Pfam" id="PF02770">
    <property type="entry name" value="Acyl-CoA_dh_M"/>
    <property type="match status" value="1"/>
</dbReference>
<dbReference type="Pfam" id="PF00441">
    <property type="entry name" value="Acyl-CoA_dh_1"/>
    <property type="match status" value="1"/>
</dbReference>
<dbReference type="PANTHER" id="PTHR43884">
    <property type="entry name" value="ACYL-COA DEHYDROGENASE"/>
    <property type="match status" value="1"/>
</dbReference>
<gene>
    <name evidence="9" type="ORF">ACFYTH_15415</name>
</gene>
<dbReference type="Gene3D" id="2.40.110.10">
    <property type="entry name" value="Butyryl-CoA Dehydrogenase, subunit A, domain 2"/>
    <property type="match status" value="1"/>
</dbReference>
<dbReference type="InterPro" id="IPR013786">
    <property type="entry name" value="AcylCoA_DH/ox_N"/>
</dbReference>
<protein>
    <submittedName>
        <fullName evidence="9">Acyl-CoA dehydrogenase family protein</fullName>
        <ecNumber evidence="9">1.-.-.-</ecNumber>
    </submittedName>
</protein>
<dbReference type="SUPFAM" id="SSF47203">
    <property type="entry name" value="Acyl-CoA dehydrogenase C-terminal domain-like"/>
    <property type="match status" value="1"/>
</dbReference>
<dbReference type="Pfam" id="PF02771">
    <property type="entry name" value="Acyl-CoA_dh_N"/>
    <property type="match status" value="1"/>
</dbReference>
<proteinExistence type="inferred from homology"/>
<keyword evidence="10" id="KW-1185">Reference proteome</keyword>
<reference evidence="9 10" key="1">
    <citation type="submission" date="2024-10" db="EMBL/GenBank/DDBJ databases">
        <title>The Natural Products Discovery Center: Release of the First 8490 Sequenced Strains for Exploring Actinobacteria Biosynthetic Diversity.</title>
        <authorList>
            <person name="Kalkreuter E."/>
            <person name="Kautsar S.A."/>
            <person name="Yang D."/>
            <person name="Bader C.D."/>
            <person name="Teijaro C.N."/>
            <person name="Fluegel L."/>
            <person name="Davis C.M."/>
            <person name="Simpson J.R."/>
            <person name="Lauterbach L."/>
            <person name="Steele A.D."/>
            <person name="Gui C."/>
            <person name="Meng S."/>
            <person name="Li G."/>
            <person name="Viehrig K."/>
            <person name="Ye F."/>
            <person name="Su P."/>
            <person name="Kiefer A.F."/>
            <person name="Nichols A."/>
            <person name="Cepeda A.J."/>
            <person name="Yan W."/>
            <person name="Fan B."/>
            <person name="Jiang Y."/>
            <person name="Adhikari A."/>
            <person name="Zheng C.-J."/>
            <person name="Schuster L."/>
            <person name="Cowan T.M."/>
            <person name="Smanski M.J."/>
            <person name="Chevrette M.G."/>
            <person name="De Carvalho L.P.S."/>
            <person name="Shen B."/>
        </authorList>
    </citation>
    <scope>NUCLEOTIDE SEQUENCE [LARGE SCALE GENOMIC DNA]</scope>
    <source>
        <strain evidence="9 10">NPDC004550</strain>
    </source>
</reference>
<keyword evidence="5 9" id="KW-0560">Oxidoreductase</keyword>
<dbReference type="EMBL" id="JBIALX010000005">
    <property type="protein sequence ID" value="MFF0454750.1"/>
    <property type="molecule type" value="Genomic_DNA"/>
</dbReference>
<dbReference type="EC" id="1.-.-.-" evidence="9"/>
<dbReference type="InterPro" id="IPR036250">
    <property type="entry name" value="AcylCo_DH-like_C"/>
</dbReference>
<evidence type="ECO:0000256" key="4">
    <source>
        <dbReference type="ARBA" id="ARBA00022827"/>
    </source>
</evidence>